<dbReference type="AlphaFoldDB" id="A0A7S1TAP5"/>
<feature type="binding site" evidence="5">
    <location>
        <position position="165"/>
    </location>
    <ligand>
        <name>chlorophyll a</name>
        <dbReference type="ChEBI" id="CHEBI:58416"/>
        <label>1</label>
    </ligand>
</feature>
<dbReference type="InterPro" id="IPR001344">
    <property type="entry name" value="Chloro_AB-bd_pln"/>
</dbReference>
<feature type="binding site" description="axial binding residue" evidence="5">
    <location>
        <position position="115"/>
    </location>
    <ligand>
        <name>chlorophyll b</name>
        <dbReference type="ChEBI" id="CHEBI:61721"/>
        <label>1</label>
    </ligand>
    <ligandPart>
        <name>Mg</name>
        <dbReference type="ChEBI" id="CHEBI:25107"/>
    </ligandPart>
</feature>
<feature type="binding site" evidence="5">
    <location>
        <position position="74"/>
    </location>
    <ligand>
        <name>chlorophyll a</name>
        <dbReference type="ChEBI" id="CHEBI:58416"/>
        <label>1</label>
    </ligand>
</feature>
<evidence type="ECO:0000313" key="6">
    <source>
        <dbReference type="EMBL" id="CAD9230699.1"/>
    </source>
</evidence>
<protein>
    <submittedName>
        <fullName evidence="6">Uncharacterized protein</fullName>
    </submittedName>
</protein>
<sequence>MAALGFVSGFAPALGFGSGRAVSQKPSISMMAKSESVPFLEAPSKLNGSAPGDIGFDPLYLSDYLNFHYCRASEIKHGRICMLACLGWIVQELVQLPGAMHSETHAIAAIYKAPVEAWWQIIAFMSLCELATFKATYDSSSTPGAYGFDPMGLGKSDFSRMQLAEIKNGRLAMMGFIGMLLQQLVTGQGVVEQLTNFKPLA</sequence>
<organism evidence="6">
    <name type="scientific">Compsopogon caeruleus</name>
    <dbReference type="NCBI Taxonomy" id="31354"/>
    <lineage>
        <taxon>Eukaryota</taxon>
        <taxon>Rhodophyta</taxon>
        <taxon>Compsopogonophyceae</taxon>
        <taxon>Compsopogonales</taxon>
        <taxon>Compsopogonaceae</taxon>
        <taxon>Compsopogon</taxon>
    </lineage>
</organism>
<feature type="binding site" evidence="5">
    <location>
        <position position="168"/>
    </location>
    <ligand>
        <name>chlorophyll b</name>
        <dbReference type="ChEBI" id="CHEBI:61721"/>
        <label>4</label>
    </ligand>
</feature>
<dbReference type="GO" id="GO:0016020">
    <property type="term" value="C:membrane"/>
    <property type="evidence" value="ECO:0007669"/>
    <property type="project" value="InterPro"/>
</dbReference>
<dbReference type="GO" id="GO:0016168">
    <property type="term" value="F:chlorophyll binding"/>
    <property type="evidence" value="ECO:0007669"/>
    <property type="project" value="UniProtKB-KW"/>
</dbReference>
<feature type="binding site" description="axial binding residue" evidence="5">
    <location>
        <position position="79"/>
    </location>
    <ligand>
        <name>chlorophyll b</name>
        <dbReference type="ChEBI" id="CHEBI:61721"/>
        <label>1</label>
    </ligand>
    <ligandPart>
        <name>Mg</name>
        <dbReference type="ChEBI" id="CHEBI:25107"/>
    </ligandPart>
</feature>
<dbReference type="GO" id="GO:0009507">
    <property type="term" value="C:chloroplast"/>
    <property type="evidence" value="ECO:0007669"/>
    <property type="project" value="UniProtKB-SubCell"/>
</dbReference>
<evidence type="ECO:0000256" key="1">
    <source>
        <dbReference type="ARBA" id="ARBA00004229"/>
    </source>
</evidence>
<evidence type="ECO:0000256" key="3">
    <source>
        <dbReference type="ARBA" id="ARBA00022531"/>
    </source>
</evidence>
<keyword evidence="2" id="KW-0150">Chloroplast</keyword>
<keyword evidence="4" id="KW-0934">Plastid</keyword>
<feature type="binding site" evidence="5">
    <location>
        <position position="77"/>
    </location>
    <ligand>
        <name>chlorophyll a</name>
        <dbReference type="ChEBI" id="CHEBI:58416"/>
        <label>1</label>
    </ligand>
</feature>
<keyword evidence="3" id="KW-0602">Photosynthesis</keyword>
<comment type="subcellular location">
    <subcellularLocation>
        <location evidence="1">Plastid</location>
        <location evidence="1">Chloroplast</location>
    </subcellularLocation>
</comment>
<name>A0A7S1TAP5_9RHOD</name>
<feature type="binding site" evidence="5">
    <location>
        <position position="182"/>
    </location>
    <ligand>
        <name>chlorophyll a</name>
        <dbReference type="ChEBI" id="CHEBI:58416"/>
        <label>1</label>
    </ligand>
</feature>
<evidence type="ECO:0000256" key="5">
    <source>
        <dbReference type="PIRSR" id="PIRSR601344-1"/>
    </source>
</evidence>
<proteinExistence type="predicted"/>
<keyword evidence="5" id="KW-0148">Chlorophyll</keyword>
<keyword evidence="5" id="KW-0157">Chromophore</keyword>
<dbReference type="EMBL" id="HBGH01005041">
    <property type="protein sequence ID" value="CAD9230699.1"/>
    <property type="molecule type" value="Transcribed_RNA"/>
</dbReference>
<evidence type="ECO:0000256" key="2">
    <source>
        <dbReference type="ARBA" id="ARBA00022528"/>
    </source>
</evidence>
<evidence type="ECO:0000256" key="4">
    <source>
        <dbReference type="ARBA" id="ARBA00022640"/>
    </source>
</evidence>
<dbReference type="InterPro" id="IPR022796">
    <property type="entry name" value="Chloroa_b-bind"/>
</dbReference>
<dbReference type="Pfam" id="PF00504">
    <property type="entry name" value="Chloroa_b-bind"/>
    <property type="match status" value="1"/>
</dbReference>
<dbReference type="GO" id="GO:0009765">
    <property type="term" value="P:photosynthesis, light harvesting"/>
    <property type="evidence" value="ECO:0007669"/>
    <property type="project" value="InterPro"/>
</dbReference>
<accession>A0A7S1TAP5</accession>
<dbReference type="SUPFAM" id="SSF103511">
    <property type="entry name" value="Chlorophyll a-b binding protein"/>
    <property type="match status" value="1"/>
</dbReference>
<feature type="binding site" evidence="5">
    <location>
        <position position="62"/>
    </location>
    <ligand>
        <name>chlorophyll a</name>
        <dbReference type="ChEBI" id="CHEBI:58416"/>
        <label>1</label>
    </ligand>
</feature>
<reference evidence="6" key="1">
    <citation type="submission" date="2021-01" db="EMBL/GenBank/DDBJ databases">
        <authorList>
            <person name="Corre E."/>
            <person name="Pelletier E."/>
            <person name="Niang G."/>
            <person name="Scheremetjew M."/>
            <person name="Finn R."/>
            <person name="Kale V."/>
            <person name="Holt S."/>
            <person name="Cochrane G."/>
            <person name="Meng A."/>
            <person name="Brown T."/>
            <person name="Cohen L."/>
        </authorList>
    </citation>
    <scope>NUCLEOTIDE SEQUENCE</scope>
    <source>
        <strain evidence="6">SAG 36.94</strain>
    </source>
</reference>
<dbReference type="PANTHER" id="PTHR21649">
    <property type="entry name" value="CHLOROPHYLL A/B BINDING PROTEIN"/>
    <property type="match status" value="1"/>
</dbReference>
<dbReference type="Gene3D" id="1.10.3460.10">
    <property type="entry name" value="Chlorophyll a/b binding protein domain"/>
    <property type="match status" value="1"/>
</dbReference>
<gene>
    <name evidence="6" type="ORF">CCAE0312_LOCUS2752</name>
</gene>
<feature type="binding site" evidence="5">
    <location>
        <position position="170"/>
    </location>
    <ligand>
        <name>chlorophyll a</name>
        <dbReference type="ChEBI" id="CHEBI:58416"/>
        <label>1</label>
    </ligand>
</feature>